<dbReference type="Pfam" id="PF13802">
    <property type="entry name" value="Gal_mutarotas_2"/>
    <property type="match status" value="1"/>
</dbReference>
<comment type="similarity">
    <text evidence="1 2">Belongs to the glycosyl hydrolase 31 family.</text>
</comment>
<dbReference type="InterPro" id="IPR013780">
    <property type="entry name" value="Glyco_hydro_b"/>
</dbReference>
<dbReference type="RefSeq" id="WP_131569524.1">
    <property type="nucleotide sequence ID" value="NZ_JAINFK010000006.1"/>
</dbReference>
<gene>
    <name evidence="6" type="ORF">E0D97_12775</name>
</gene>
<dbReference type="InterPro" id="IPR048395">
    <property type="entry name" value="Glyco_hydro_31_C"/>
</dbReference>
<dbReference type="PANTHER" id="PTHR22762">
    <property type="entry name" value="ALPHA-GLUCOSIDASE"/>
    <property type="match status" value="1"/>
</dbReference>
<evidence type="ECO:0000256" key="1">
    <source>
        <dbReference type="ARBA" id="ARBA00007806"/>
    </source>
</evidence>
<dbReference type="Gene3D" id="2.60.40.1760">
    <property type="entry name" value="glycosyl hydrolase (family 31)"/>
    <property type="match status" value="1"/>
</dbReference>
<sequence length="791" mass="89073">MRRLKNWQIGRRLPAGIELALEGGSLMRLQVLDKTLFRISLVNRGLWRLDRTWAIAPQGDTPWEGRARDDLSGFPCPAHELDAEAERITLATKDLRLLVGRPLRLTWQALIGGTWKTFAEDRPTGAYLLGRTDHAAEHFLLRAPGERIYGLGEKAGPLERSGRRYEMRNLDALGYDAQTTDPLYKHIPFTLTRTETAGSYSLYYDTAATAWFDLGNERDNYHPPYRAFRTADGDLDYYMRWSPDIMTLVREQARMTGGTAFPPRWSLGYSGSTMAYTDAPDAESRLAGFLDELDRYDIPCDSFHLSSGYTAIGNKRYVFHWNRDRFPDPDQFTARFNTAGVRLIANIKPCLLNDHPRRAEAEEQHLFITDSETGEPESSVFWDDEGSHLDFTNPATVDWWKLHVRRELLDRGIAATWNDNNEFEVWNREARCAGFGRPLDISQIRPIQALLMTRASDAAQRAHAPDRRPYLVTRSGGTGIQRYAQTWTGDNHTDWETLRWNIRMGLGLSLSGFFNIGHDTGGFAGPQPGPELLLRWVQNGIFHPRFTIHSWNADNSATEPWTHPEVTPLVAAAVRLRYRLLPYLYTCLWRAAAAQEPILRPLFLDHEDDPASFADSDEFLLGPDLLVATVVEAGATRRRLRLPVNATGWVDFHTGVWHSPGSDIDMPVTLASVPLFVRAGSVLPLSIGARRATPEAETARELAIYPAPGDFAVESLCYDDRDTTGALEGDYCLTRLHLSGVGNELRLEISQSGRREPPHPTLRLHLATGDSRRLTSNGAPVAASAEVSWRT</sequence>
<proteinExistence type="inferred from homology"/>
<feature type="domain" description="Glycosyl hydrolase family 31 C-terminal" evidence="5">
    <location>
        <begin position="596"/>
        <end position="683"/>
    </location>
</feature>
<keyword evidence="2" id="KW-0326">Glycosidase</keyword>
<dbReference type="Gene3D" id="3.20.20.80">
    <property type="entry name" value="Glycosidases"/>
    <property type="match status" value="1"/>
</dbReference>
<organism evidence="6 7">
    <name type="scientific">Oricola cellulosilytica</name>
    <dbReference type="NCBI Taxonomy" id="1429082"/>
    <lineage>
        <taxon>Bacteria</taxon>
        <taxon>Pseudomonadati</taxon>
        <taxon>Pseudomonadota</taxon>
        <taxon>Alphaproteobacteria</taxon>
        <taxon>Hyphomicrobiales</taxon>
        <taxon>Ahrensiaceae</taxon>
        <taxon>Oricola</taxon>
    </lineage>
</organism>
<name>A0A4R0P912_9HYPH</name>
<dbReference type="InterPro" id="IPR000322">
    <property type="entry name" value="Glyco_hydro_31_TIM"/>
</dbReference>
<dbReference type="Proteomes" id="UP000291301">
    <property type="component" value="Unassembled WGS sequence"/>
</dbReference>
<evidence type="ECO:0000313" key="6">
    <source>
        <dbReference type="EMBL" id="TCD13358.1"/>
    </source>
</evidence>
<reference evidence="6 7" key="1">
    <citation type="journal article" date="2015" name="Antonie Van Leeuwenhoek">
        <title>Oricola cellulosilytica gen. nov., sp. nov., a cellulose-degrading bacterium of the family Phyllobacteriaceae isolated from surface seashore water, and emended descriptions of Mesorhizobium loti and Phyllobacterium myrsinacearum.</title>
        <authorList>
            <person name="Hameed A."/>
            <person name="Shahina M."/>
            <person name="Lai W.A."/>
            <person name="Lin S.Y."/>
            <person name="Young L.S."/>
            <person name="Liu Y.C."/>
            <person name="Hsu Y.H."/>
            <person name="Young C.C."/>
        </authorList>
    </citation>
    <scope>NUCLEOTIDE SEQUENCE [LARGE SCALE GENOMIC DNA]</scope>
    <source>
        <strain evidence="6 7">KCTC 52183</strain>
    </source>
</reference>
<dbReference type="SUPFAM" id="SSF74650">
    <property type="entry name" value="Galactose mutarotase-like"/>
    <property type="match status" value="1"/>
</dbReference>
<keyword evidence="7" id="KW-1185">Reference proteome</keyword>
<dbReference type="CDD" id="cd14752">
    <property type="entry name" value="GH31_N"/>
    <property type="match status" value="1"/>
</dbReference>
<accession>A0A4R0P912</accession>
<dbReference type="EMBL" id="SJST01000005">
    <property type="protein sequence ID" value="TCD13358.1"/>
    <property type="molecule type" value="Genomic_DNA"/>
</dbReference>
<dbReference type="InterPro" id="IPR017853">
    <property type="entry name" value="GH"/>
</dbReference>
<dbReference type="GO" id="GO:0005975">
    <property type="term" value="P:carbohydrate metabolic process"/>
    <property type="evidence" value="ECO:0007669"/>
    <property type="project" value="InterPro"/>
</dbReference>
<dbReference type="AlphaFoldDB" id="A0A4R0P912"/>
<dbReference type="PANTHER" id="PTHR22762:SF165">
    <property type="entry name" value="PUTATIVE (AFU_ORTHOLOGUE AFUA_1G06560)-RELATED"/>
    <property type="match status" value="1"/>
</dbReference>
<dbReference type="OrthoDB" id="176168at2"/>
<protein>
    <submittedName>
        <fullName evidence="6">Alpha-glucosidase</fullName>
    </submittedName>
</protein>
<dbReference type="SUPFAM" id="SSF51011">
    <property type="entry name" value="Glycosyl hydrolase domain"/>
    <property type="match status" value="1"/>
</dbReference>
<evidence type="ECO:0000256" key="2">
    <source>
        <dbReference type="RuleBase" id="RU361185"/>
    </source>
</evidence>
<evidence type="ECO:0000313" key="7">
    <source>
        <dbReference type="Proteomes" id="UP000291301"/>
    </source>
</evidence>
<feature type="domain" description="Glycoside hydrolase family 31 N-terminal" evidence="4">
    <location>
        <begin position="27"/>
        <end position="213"/>
    </location>
</feature>
<dbReference type="Pfam" id="PF21365">
    <property type="entry name" value="Glyco_hydro_31_3rd"/>
    <property type="match status" value="1"/>
</dbReference>
<keyword evidence="2" id="KW-0378">Hydrolase</keyword>
<dbReference type="GO" id="GO:0030246">
    <property type="term" value="F:carbohydrate binding"/>
    <property type="evidence" value="ECO:0007669"/>
    <property type="project" value="InterPro"/>
</dbReference>
<dbReference type="InterPro" id="IPR025887">
    <property type="entry name" value="Glyco_hydro_31_N_dom"/>
</dbReference>
<evidence type="ECO:0000259" key="5">
    <source>
        <dbReference type="Pfam" id="PF21365"/>
    </source>
</evidence>
<comment type="caution">
    <text evidence="6">The sequence shown here is derived from an EMBL/GenBank/DDBJ whole genome shotgun (WGS) entry which is preliminary data.</text>
</comment>
<dbReference type="Pfam" id="PF01055">
    <property type="entry name" value="Glyco_hydro_31_2nd"/>
    <property type="match status" value="1"/>
</dbReference>
<dbReference type="CDD" id="cd06599">
    <property type="entry name" value="GH31_glycosidase_Aec37"/>
    <property type="match status" value="1"/>
</dbReference>
<feature type="domain" description="Glycoside hydrolase family 31 TIM barrel" evidence="3">
    <location>
        <begin position="260"/>
        <end position="586"/>
    </location>
</feature>
<dbReference type="SUPFAM" id="SSF51445">
    <property type="entry name" value="(Trans)glycosidases"/>
    <property type="match status" value="1"/>
</dbReference>
<dbReference type="Gene3D" id="2.60.40.1180">
    <property type="entry name" value="Golgi alpha-mannosidase II"/>
    <property type="match status" value="1"/>
</dbReference>
<evidence type="ECO:0000259" key="3">
    <source>
        <dbReference type="Pfam" id="PF01055"/>
    </source>
</evidence>
<dbReference type="GO" id="GO:0004553">
    <property type="term" value="F:hydrolase activity, hydrolyzing O-glycosyl compounds"/>
    <property type="evidence" value="ECO:0007669"/>
    <property type="project" value="InterPro"/>
</dbReference>
<dbReference type="InterPro" id="IPR011013">
    <property type="entry name" value="Gal_mutarotase_sf_dom"/>
</dbReference>
<evidence type="ECO:0000259" key="4">
    <source>
        <dbReference type="Pfam" id="PF13802"/>
    </source>
</evidence>